<keyword evidence="3 5" id="KW-1133">Transmembrane helix</keyword>
<keyword evidence="4 5" id="KW-0472">Membrane</keyword>
<evidence type="ECO:0000256" key="3">
    <source>
        <dbReference type="ARBA" id="ARBA00022989"/>
    </source>
</evidence>
<dbReference type="RefSeq" id="WP_306036622.1">
    <property type="nucleotide sequence ID" value="NZ_CP132302.1"/>
</dbReference>
<keyword evidence="8" id="KW-1185">Reference proteome</keyword>
<dbReference type="AlphaFoldDB" id="A0AA50CJ75"/>
<feature type="transmembrane region" description="Helical" evidence="5">
    <location>
        <begin position="353"/>
        <end position="376"/>
    </location>
</feature>
<feature type="transmembrane region" description="Helical" evidence="5">
    <location>
        <begin position="180"/>
        <end position="197"/>
    </location>
</feature>
<feature type="transmembrane region" description="Helical" evidence="5">
    <location>
        <begin position="120"/>
        <end position="139"/>
    </location>
</feature>
<organism evidence="7 8">
    <name type="scientific">Shinella sumterensis</name>
    <dbReference type="NCBI Taxonomy" id="1967501"/>
    <lineage>
        <taxon>Bacteria</taxon>
        <taxon>Pseudomonadati</taxon>
        <taxon>Pseudomonadota</taxon>
        <taxon>Alphaproteobacteria</taxon>
        <taxon>Hyphomicrobiales</taxon>
        <taxon>Rhizobiaceae</taxon>
        <taxon>Shinella</taxon>
    </lineage>
</organism>
<evidence type="ECO:0000259" key="6">
    <source>
        <dbReference type="Pfam" id="PF04932"/>
    </source>
</evidence>
<evidence type="ECO:0000256" key="2">
    <source>
        <dbReference type="ARBA" id="ARBA00022692"/>
    </source>
</evidence>
<name>A0AA50CJ75_9HYPH</name>
<dbReference type="Pfam" id="PF04932">
    <property type="entry name" value="Wzy_C"/>
    <property type="match status" value="1"/>
</dbReference>
<proteinExistence type="predicted"/>
<dbReference type="Proteomes" id="UP001234585">
    <property type="component" value="Chromosome"/>
</dbReference>
<accession>A0AA50CJ75</accession>
<dbReference type="InterPro" id="IPR007016">
    <property type="entry name" value="O-antigen_ligase-rel_domated"/>
</dbReference>
<reference evidence="7 8" key="1">
    <citation type="submission" date="2023-08" db="EMBL/GenBank/DDBJ databases">
        <title>Pathogen: clinical or host-associated sample.</title>
        <authorList>
            <person name="Hergert J."/>
            <person name="Casey R."/>
            <person name="Wagner J."/>
            <person name="Young E.L."/>
            <person name="Oakeson K.F."/>
        </authorList>
    </citation>
    <scope>NUCLEOTIDE SEQUENCE [LARGE SCALE GENOMIC DNA]</scope>
    <source>
        <strain evidence="7 8">1760953</strain>
    </source>
</reference>
<dbReference type="PANTHER" id="PTHR37422">
    <property type="entry name" value="TEICHURONIC ACID BIOSYNTHESIS PROTEIN TUAE"/>
    <property type="match status" value="1"/>
</dbReference>
<evidence type="ECO:0000256" key="1">
    <source>
        <dbReference type="ARBA" id="ARBA00004141"/>
    </source>
</evidence>
<feature type="transmembrane region" description="Helical" evidence="5">
    <location>
        <begin position="413"/>
        <end position="432"/>
    </location>
</feature>
<evidence type="ECO:0000313" key="8">
    <source>
        <dbReference type="Proteomes" id="UP001234585"/>
    </source>
</evidence>
<feature type="transmembrane region" description="Helical" evidence="5">
    <location>
        <begin position="232"/>
        <end position="251"/>
    </location>
</feature>
<feature type="transmembrane region" description="Helical" evidence="5">
    <location>
        <begin position="151"/>
        <end position="171"/>
    </location>
</feature>
<feature type="transmembrane region" description="Helical" evidence="5">
    <location>
        <begin position="54"/>
        <end position="76"/>
    </location>
</feature>
<evidence type="ECO:0000256" key="5">
    <source>
        <dbReference type="SAM" id="Phobius"/>
    </source>
</evidence>
<protein>
    <submittedName>
        <fullName evidence="7">O-antigen ligase family protein</fullName>
    </submittedName>
</protein>
<feature type="transmembrane region" description="Helical" evidence="5">
    <location>
        <begin position="12"/>
        <end position="42"/>
    </location>
</feature>
<dbReference type="GO" id="GO:0016020">
    <property type="term" value="C:membrane"/>
    <property type="evidence" value="ECO:0007669"/>
    <property type="project" value="UniProtKB-SubCell"/>
</dbReference>
<evidence type="ECO:0000313" key="7">
    <source>
        <dbReference type="EMBL" id="WLR96171.1"/>
    </source>
</evidence>
<dbReference type="GO" id="GO:0016874">
    <property type="term" value="F:ligase activity"/>
    <property type="evidence" value="ECO:0007669"/>
    <property type="project" value="UniProtKB-KW"/>
</dbReference>
<dbReference type="InterPro" id="IPR051533">
    <property type="entry name" value="WaaL-like"/>
</dbReference>
<sequence>MISKARAILDDGFLVGLAFALFLAGKIVPFLLVVGVLPIALFWMKSDYAKPAGLLARFLLPTIGYLAFCLLLLYAYPGLQPGETPPNNPDLELYAVAFALLAVGFLRGQQIRNLSNRFHIVMPWALLAAFAVLSIYMFLGWDGCRVQVAASWPFIPAIIFTTLTFLLLLGWQGRSTRQRFFRLALITLSIIVTVAYTGSRGVAVGQFAVLAALILCRGIRSLRNGLPTMPQLGLAIGAGLALCVAVGTATGCNSFGRWHAVINVADILQPAPSTASTLPETELEPVLVSDSVPSSIPSSTPAQSNDASISLRLDMWRASLDAIRQAPLFGHGALSLRPIIQDPFGFEHNHNQYLAWLVTGGIVLLVIGLFFLSTPALISSGLAPADRVIVILSVTGLWGVSMIFDAFLSLDFYLHYFSLLLGFLFALITDMAKSQRPQNG</sequence>
<feature type="transmembrane region" description="Helical" evidence="5">
    <location>
        <begin position="388"/>
        <end position="407"/>
    </location>
</feature>
<feature type="transmembrane region" description="Helical" evidence="5">
    <location>
        <begin position="91"/>
        <end position="108"/>
    </location>
</feature>
<feature type="transmembrane region" description="Helical" evidence="5">
    <location>
        <begin position="203"/>
        <end position="220"/>
    </location>
</feature>
<dbReference type="PANTHER" id="PTHR37422:SF13">
    <property type="entry name" value="LIPOPOLYSACCHARIDE BIOSYNTHESIS PROTEIN PA4999-RELATED"/>
    <property type="match status" value="1"/>
</dbReference>
<keyword evidence="2 5" id="KW-0812">Transmembrane</keyword>
<comment type="subcellular location">
    <subcellularLocation>
        <location evidence="1">Membrane</location>
        <topology evidence="1">Multi-pass membrane protein</topology>
    </subcellularLocation>
</comment>
<gene>
    <name evidence="7" type="ORF">Q9313_10520</name>
</gene>
<feature type="domain" description="O-antigen ligase-related" evidence="6">
    <location>
        <begin position="187"/>
        <end position="367"/>
    </location>
</feature>
<dbReference type="EMBL" id="CP132302">
    <property type="protein sequence ID" value="WLR96171.1"/>
    <property type="molecule type" value="Genomic_DNA"/>
</dbReference>
<keyword evidence="7" id="KW-0436">Ligase</keyword>
<evidence type="ECO:0000256" key="4">
    <source>
        <dbReference type="ARBA" id="ARBA00023136"/>
    </source>
</evidence>